<reference evidence="1" key="1">
    <citation type="submission" date="2014-09" db="EMBL/GenBank/DDBJ databases">
        <authorList>
            <person name="Probst J Alexander"/>
        </authorList>
    </citation>
    <scope>NUCLEOTIDE SEQUENCE</scope>
</reference>
<gene>
    <name evidence="1" type="ORF">MSIBF_A2400002</name>
</gene>
<protein>
    <submittedName>
        <fullName evidence="1">Uncharacterized protein</fullName>
    </submittedName>
</protein>
<evidence type="ECO:0000313" key="1">
    <source>
        <dbReference type="EMBL" id="CEG12512.1"/>
    </source>
</evidence>
<organism evidence="1">
    <name type="scientific">groundwater metagenome</name>
    <dbReference type="NCBI Taxonomy" id="717931"/>
    <lineage>
        <taxon>unclassified sequences</taxon>
        <taxon>metagenomes</taxon>
        <taxon>ecological metagenomes</taxon>
    </lineage>
</organism>
<proteinExistence type="predicted"/>
<sequence length="45" mass="5264">MYLMLWLHLSKLYGAFKATAILRLMSHTFILNFVTIQPPQKSQVI</sequence>
<dbReference type="EMBL" id="CCXY01000158">
    <property type="protein sequence ID" value="CEG12512.1"/>
    <property type="molecule type" value="Genomic_DNA"/>
</dbReference>
<accession>A0A098E901</accession>
<name>A0A098E901_9ZZZZ</name>
<dbReference type="AlphaFoldDB" id="A0A098E901"/>